<dbReference type="Gramene" id="mRNA:HanXRQr2_Chr01g0030761">
    <property type="protein sequence ID" value="CDS:HanXRQr2_Chr01g0030761.1"/>
    <property type="gene ID" value="HanXRQr2_Chr01g0030761"/>
</dbReference>
<organism evidence="1 2">
    <name type="scientific">Helianthus annuus</name>
    <name type="common">Common sunflower</name>
    <dbReference type="NCBI Taxonomy" id="4232"/>
    <lineage>
        <taxon>Eukaryota</taxon>
        <taxon>Viridiplantae</taxon>
        <taxon>Streptophyta</taxon>
        <taxon>Embryophyta</taxon>
        <taxon>Tracheophyta</taxon>
        <taxon>Spermatophyta</taxon>
        <taxon>Magnoliopsida</taxon>
        <taxon>eudicotyledons</taxon>
        <taxon>Gunneridae</taxon>
        <taxon>Pentapetalae</taxon>
        <taxon>asterids</taxon>
        <taxon>campanulids</taxon>
        <taxon>Asterales</taxon>
        <taxon>Asteraceae</taxon>
        <taxon>Asteroideae</taxon>
        <taxon>Heliantheae alliance</taxon>
        <taxon>Heliantheae</taxon>
        <taxon>Helianthus</taxon>
    </lineage>
</organism>
<dbReference type="AlphaFoldDB" id="A0A9K3JX52"/>
<reference evidence="1" key="2">
    <citation type="submission" date="2020-06" db="EMBL/GenBank/DDBJ databases">
        <title>Helianthus annuus Genome sequencing and assembly Release 2.</title>
        <authorList>
            <person name="Gouzy J."/>
            <person name="Langlade N."/>
            <person name="Munos S."/>
        </authorList>
    </citation>
    <scope>NUCLEOTIDE SEQUENCE</scope>
    <source>
        <tissue evidence="1">Leaves</tissue>
    </source>
</reference>
<dbReference type="EMBL" id="MNCJ02000316">
    <property type="protein sequence ID" value="KAF5822766.1"/>
    <property type="molecule type" value="Genomic_DNA"/>
</dbReference>
<proteinExistence type="predicted"/>
<accession>A0A9K3JX52</accession>
<gene>
    <name evidence="1" type="ORF">HanXRQr2_Chr01g0030761</name>
</gene>
<comment type="caution">
    <text evidence="1">The sequence shown here is derived from an EMBL/GenBank/DDBJ whole genome shotgun (WGS) entry which is preliminary data.</text>
</comment>
<reference evidence="1" key="1">
    <citation type="journal article" date="2017" name="Nature">
        <title>The sunflower genome provides insights into oil metabolism, flowering and Asterid evolution.</title>
        <authorList>
            <person name="Badouin H."/>
            <person name="Gouzy J."/>
            <person name="Grassa C.J."/>
            <person name="Murat F."/>
            <person name="Staton S.E."/>
            <person name="Cottret L."/>
            <person name="Lelandais-Briere C."/>
            <person name="Owens G.L."/>
            <person name="Carrere S."/>
            <person name="Mayjonade B."/>
            <person name="Legrand L."/>
            <person name="Gill N."/>
            <person name="Kane N.C."/>
            <person name="Bowers J.E."/>
            <person name="Hubner S."/>
            <person name="Bellec A."/>
            <person name="Berard A."/>
            <person name="Berges H."/>
            <person name="Blanchet N."/>
            <person name="Boniface M.C."/>
            <person name="Brunel D."/>
            <person name="Catrice O."/>
            <person name="Chaidir N."/>
            <person name="Claudel C."/>
            <person name="Donnadieu C."/>
            <person name="Faraut T."/>
            <person name="Fievet G."/>
            <person name="Helmstetter N."/>
            <person name="King M."/>
            <person name="Knapp S.J."/>
            <person name="Lai Z."/>
            <person name="Le Paslier M.C."/>
            <person name="Lippi Y."/>
            <person name="Lorenzon L."/>
            <person name="Mandel J.R."/>
            <person name="Marage G."/>
            <person name="Marchand G."/>
            <person name="Marquand E."/>
            <person name="Bret-Mestries E."/>
            <person name="Morien E."/>
            <person name="Nambeesan S."/>
            <person name="Nguyen T."/>
            <person name="Pegot-Espagnet P."/>
            <person name="Pouilly N."/>
            <person name="Raftis F."/>
            <person name="Sallet E."/>
            <person name="Schiex T."/>
            <person name="Thomas J."/>
            <person name="Vandecasteele C."/>
            <person name="Vares D."/>
            <person name="Vear F."/>
            <person name="Vautrin S."/>
            <person name="Crespi M."/>
            <person name="Mangin B."/>
            <person name="Burke J.M."/>
            <person name="Salse J."/>
            <person name="Munos S."/>
            <person name="Vincourt P."/>
            <person name="Rieseberg L.H."/>
            <person name="Langlade N.B."/>
        </authorList>
    </citation>
    <scope>NUCLEOTIDE SEQUENCE</scope>
    <source>
        <tissue evidence="1">Leaves</tissue>
    </source>
</reference>
<sequence length="65" mass="7482">MPVGVLEDQRKIGLFSLARRLHNTQHGYAYFEGEILYEKLQGFDIAMKTQVKILLTWIIGQEGIC</sequence>
<evidence type="ECO:0000313" key="1">
    <source>
        <dbReference type="EMBL" id="KAF5822766.1"/>
    </source>
</evidence>
<evidence type="ECO:0000313" key="2">
    <source>
        <dbReference type="Proteomes" id="UP000215914"/>
    </source>
</evidence>
<protein>
    <submittedName>
        <fullName evidence="1">Uncharacterized protein</fullName>
    </submittedName>
</protein>
<name>A0A9K3JX52_HELAN</name>
<keyword evidence="2" id="KW-1185">Reference proteome</keyword>
<dbReference type="Proteomes" id="UP000215914">
    <property type="component" value="Unassembled WGS sequence"/>
</dbReference>